<name>A0A1Y1JQR4_PLAGO</name>
<sequence>MNVEEELLKLLKKMKRKNRKHEGSKEKNFTCDMCQFDDDTFSSDLYMVKDVVHDSATIKDVANKYKNVYNNFENDINFYLSEYVEDVIYSSVKTKKKKNYNIQMGEETFNKPSSIIYQHLNYGNLIGEKLRCYEFSSRYFTTALDENDSW</sequence>
<gene>
    <name evidence="1" type="ORF">PGO_146530</name>
</gene>
<accession>A0A1Y1JQR4</accession>
<dbReference type="RefSeq" id="XP_028546444.1">
    <property type="nucleotide sequence ID" value="XM_028690643.1"/>
</dbReference>
<evidence type="ECO:0000313" key="2">
    <source>
        <dbReference type="Proteomes" id="UP000195521"/>
    </source>
</evidence>
<proteinExistence type="predicted"/>
<protein>
    <submittedName>
        <fullName evidence="1">Uncharacterized protein</fullName>
    </submittedName>
</protein>
<keyword evidence="2" id="KW-1185">Reference proteome</keyword>
<dbReference type="EMBL" id="BDQF01000015">
    <property type="protein sequence ID" value="GAW83855.1"/>
    <property type="molecule type" value="Genomic_DNA"/>
</dbReference>
<organism evidence="1 2">
    <name type="scientific">Plasmodium gonderi</name>
    <dbReference type="NCBI Taxonomy" id="77519"/>
    <lineage>
        <taxon>Eukaryota</taxon>
        <taxon>Sar</taxon>
        <taxon>Alveolata</taxon>
        <taxon>Apicomplexa</taxon>
        <taxon>Aconoidasida</taxon>
        <taxon>Haemosporida</taxon>
        <taxon>Plasmodiidae</taxon>
        <taxon>Plasmodium</taxon>
        <taxon>Plasmodium (Plasmodium)</taxon>
    </lineage>
</organism>
<dbReference type="Proteomes" id="UP000195521">
    <property type="component" value="Unassembled WGS sequence"/>
</dbReference>
<dbReference type="AlphaFoldDB" id="A0A1Y1JQR4"/>
<dbReference type="GeneID" id="39750601"/>
<evidence type="ECO:0000313" key="1">
    <source>
        <dbReference type="EMBL" id="GAW83855.1"/>
    </source>
</evidence>
<dbReference type="OMA" id="RYECSSR"/>
<comment type="caution">
    <text evidence="1">The sequence shown here is derived from an EMBL/GenBank/DDBJ whole genome shotgun (WGS) entry which is preliminary data.</text>
</comment>
<reference evidence="2" key="1">
    <citation type="submission" date="2017-04" db="EMBL/GenBank/DDBJ databases">
        <title>Plasmodium gonderi genome.</title>
        <authorList>
            <person name="Arisue N."/>
            <person name="Honma H."/>
            <person name="Kawai S."/>
            <person name="Tougan T."/>
            <person name="Tanabe K."/>
            <person name="Horii T."/>
        </authorList>
    </citation>
    <scope>NUCLEOTIDE SEQUENCE [LARGE SCALE GENOMIC DNA]</scope>
    <source>
        <strain evidence="2">ATCC 30045</strain>
    </source>
</reference>
<dbReference type="OrthoDB" id="371374at2759"/>